<dbReference type="GO" id="GO:0003700">
    <property type="term" value="F:DNA-binding transcription factor activity"/>
    <property type="evidence" value="ECO:0007669"/>
    <property type="project" value="InterPro"/>
</dbReference>
<evidence type="ECO:0000256" key="1">
    <source>
        <dbReference type="ARBA" id="ARBA00023125"/>
    </source>
</evidence>
<dbReference type="Proteomes" id="UP001138894">
    <property type="component" value="Unassembled WGS sequence"/>
</dbReference>
<sequence length="307" mass="36020">MDNNNISFFEKVSDLYYALEVPFEQKSEFSIDSLVEIHKHKPVPYKSPAFRTNFYSFVFIKNGKGNYTTDEQTFEYESGTIYFTNPGHIKAFEFYELNEAYLITFSEQFLKTNIHQDVFREFPFLLSETVTPQQPSKEEFKEIETLYLQILSEYKNNSTYKNKIIGSLLVALILKIKALFWDNYYPLEEGNNQSKIVKKFKEHLEKHYRDLVKKENSIILQTQDFAKMQQLNSSYFSQVIKSKTGKSPSHWIAERNTSFAKSLLKNSSKSIKEITHAIGFTETAHLSNFFKKQTGTSPSAFRKKYRN</sequence>
<gene>
    <name evidence="3" type="ORF">KCG49_11995</name>
</gene>
<protein>
    <submittedName>
        <fullName evidence="3">Helix-turn-helix transcriptional regulator</fullName>
    </submittedName>
</protein>
<dbReference type="RefSeq" id="WP_218546801.1">
    <property type="nucleotide sequence ID" value="NZ_JAGSPD010000009.1"/>
</dbReference>
<reference evidence="3" key="1">
    <citation type="submission" date="2021-04" db="EMBL/GenBank/DDBJ databases">
        <authorList>
            <person name="Pira H."/>
            <person name="Risdian C."/>
            <person name="Wink J."/>
        </authorList>
    </citation>
    <scope>NUCLEOTIDE SEQUENCE</scope>
    <source>
        <strain evidence="3">WHY3</strain>
    </source>
</reference>
<proteinExistence type="predicted"/>
<dbReference type="SMART" id="SM00342">
    <property type="entry name" value="HTH_ARAC"/>
    <property type="match status" value="1"/>
</dbReference>
<evidence type="ECO:0000313" key="3">
    <source>
        <dbReference type="EMBL" id="MBV7269910.1"/>
    </source>
</evidence>
<feature type="domain" description="HTH araC/xylS-type" evidence="2">
    <location>
        <begin position="194"/>
        <end position="304"/>
    </location>
</feature>
<dbReference type="PANTHER" id="PTHR43280:SF32">
    <property type="entry name" value="TRANSCRIPTIONAL REGULATORY PROTEIN"/>
    <property type="match status" value="1"/>
</dbReference>
<evidence type="ECO:0000259" key="2">
    <source>
        <dbReference type="PROSITE" id="PS01124"/>
    </source>
</evidence>
<evidence type="ECO:0000313" key="4">
    <source>
        <dbReference type="Proteomes" id="UP001138894"/>
    </source>
</evidence>
<dbReference type="InterPro" id="IPR018060">
    <property type="entry name" value="HTH_AraC"/>
</dbReference>
<dbReference type="Pfam" id="PF12833">
    <property type="entry name" value="HTH_18"/>
    <property type="match status" value="1"/>
</dbReference>
<keyword evidence="4" id="KW-1185">Reference proteome</keyword>
<comment type="caution">
    <text evidence="3">The sequence shown here is derived from an EMBL/GenBank/DDBJ whole genome shotgun (WGS) entry which is preliminary data.</text>
</comment>
<dbReference type="GO" id="GO:0043565">
    <property type="term" value="F:sequence-specific DNA binding"/>
    <property type="evidence" value="ECO:0007669"/>
    <property type="project" value="InterPro"/>
</dbReference>
<organism evidence="3 4">
    <name type="scientific">Winogradskyella luteola</name>
    <dbReference type="NCBI Taxonomy" id="2828330"/>
    <lineage>
        <taxon>Bacteria</taxon>
        <taxon>Pseudomonadati</taxon>
        <taxon>Bacteroidota</taxon>
        <taxon>Flavobacteriia</taxon>
        <taxon>Flavobacteriales</taxon>
        <taxon>Flavobacteriaceae</taxon>
        <taxon>Winogradskyella</taxon>
    </lineage>
</organism>
<accession>A0A9X1F9Q7</accession>
<dbReference type="AlphaFoldDB" id="A0A9X1F9Q7"/>
<keyword evidence="1" id="KW-0238">DNA-binding</keyword>
<dbReference type="PANTHER" id="PTHR43280">
    <property type="entry name" value="ARAC-FAMILY TRANSCRIPTIONAL REGULATOR"/>
    <property type="match status" value="1"/>
</dbReference>
<name>A0A9X1F9Q7_9FLAO</name>
<dbReference type="EMBL" id="JAGSPD010000009">
    <property type="protein sequence ID" value="MBV7269910.1"/>
    <property type="molecule type" value="Genomic_DNA"/>
</dbReference>
<dbReference type="PROSITE" id="PS01124">
    <property type="entry name" value="HTH_ARAC_FAMILY_2"/>
    <property type="match status" value="1"/>
</dbReference>